<sequence length="103" mass="10941">MSGFAQNERGQGMSHASAPSKLPEGIQRQLPKSVEEALPESIHPTEPKPAQSWKSTNVSHAKGGGEASILPQKVQEMLPEGVERAAPNVIHDTGDPSATHSKQ</sequence>
<name>A0A8K0S2L5_9HYPO</name>
<gene>
    <name evidence="2" type="ORF">BKA59DRAFT_126101</name>
</gene>
<evidence type="ECO:0000256" key="1">
    <source>
        <dbReference type="SAM" id="MobiDB-lite"/>
    </source>
</evidence>
<accession>A0A8K0S2L5</accession>
<dbReference type="OrthoDB" id="2559882at2759"/>
<protein>
    <submittedName>
        <fullName evidence="2">Uncharacterized protein</fullName>
    </submittedName>
</protein>
<comment type="caution">
    <text evidence="2">The sequence shown here is derived from an EMBL/GenBank/DDBJ whole genome shotgun (WGS) entry which is preliminary data.</text>
</comment>
<evidence type="ECO:0000313" key="3">
    <source>
        <dbReference type="Proteomes" id="UP000813427"/>
    </source>
</evidence>
<evidence type="ECO:0000313" key="2">
    <source>
        <dbReference type="EMBL" id="KAH7251214.1"/>
    </source>
</evidence>
<reference evidence="2" key="1">
    <citation type="journal article" date="2021" name="Nat. Commun.">
        <title>Genetic determinants of endophytism in the Arabidopsis root mycobiome.</title>
        <authorList>
            <person name="Mesny F."/>
            <person name="Miyauchi S."/>
            <person name="Thiergart T."/>
            <person name="Pickel B."/>
            <person name="Atanasova L."/>
            <person name="Karlsson M."/>
            <person name="Huettel B."/>
            <person name="Barry K.W."/>
            <person name="Haridas S."/>
            <person name="Chen C."/>
            <person name="Bauer D."/>
            <person name="Andreopoulos W."/>
            <person name="Pangilinan J."/>
            <person name="LaButti K."/>
            <person name="Riley R."/>
            <person name="Lipzen A."/>
            <person name="Clum A."/>
            <person name="Drula E."/>
            <person name="Henrissat B."/>
            <person name="Kohler A."/>
            <person name="Grigoriev I.V."/>
            <person name="Martin F.M."/>
            <person name="Hacquard S."/>
        </authorList>
    </citation>
    <scope>NUCLEOTIDE SEQUENCE</scope>
    <source>
        <strain evidence="2">MPI-SDFR-AT-0068</strain>
    </source>
</reference>
<feature type="region of interest" description="Disordered" evidence="1">
    <location>
        <begin position="1"/>
        <end position="103"/>
    </location>
</feature>
<proteinExistence type="predicted"/>
<dbReference type="AlphaFoldDB" id="A0A8K0S2L5"/>
<dbReference type="EMBL" id="JAGPXF010000003">
    <property type="protein sequence ID" value="KAH7251214.1"/>
    <property type="molecule type" value="Genomic_DNA"/>
</dbReference>
<dbReference type="Proteomes" id="UP000813427">
    <property type="component" value="Unassembled WGS sequence"/>
</dbReference>
<organism evidence="2 3">
    <name type="scientific">Fusarium tricinctum</name>
    <dbReference type="NCBI Taxonomy" id="61284"/>
    <lineage>
        <taxon>Eukaryota</taxon>
        <taxon>Fungi</taxon>
        <taxon>Dikarya</taxon>
        <taxon>Ascomycota</taxon>
        <taxon>Pezizomycotina</taxon>
        <taxon>Sordariomycetes</taxon>
        <taxon>Hypocreomycetidae</taxon>
        <taxon>Hypocreales</taxon>
        <taxon>Nectriaceae</taxon>
        <taxon>Fusarium</taxon>
        <taxon>Fusarium tricinctum species complex</taxon>
    </lineage>
</organism>
<keyword evidence="3" id="KW-1185">Reference proteome</keyword>